<dbReference type="Proteomes" id="UP000298652">
    <property type="component" value="Chromosome 4"/>
</dbReference>
<evidence type="ECO:0000313" key="2">
    <source>
        <dbReference type="Proteomes" id="UP000298652"/>
    </source>
</evidence>
<dbReference type="AlphaFoldDB" id="A0A4V6D8M9"/>
<proteinExistence type="predicted"/>
<organism evidence="1 2">
    <name type="scientific">Setaria viridis</name>
    <name type="common">Green bristlegrass</name>
    <name type="synonym">Setaria italica subsp. viridis</name>
    <dbReference type="NCBI Taxonomy" id="4556"/>
    <lineage>
        <taxon>Eukaryota</taxon>
        <taxon>Viridiplantae</taxon>
        <taxon>Streptophyta</taxon>
        <taxon>Embryophyta</taxon>
        <taxon>Tracheophyta</taxon>
        <taxon>Spermatophyta</taxon>
        <taxon>Magnoliopsida</taxon>
        <taxon>Liliopsida</taxon>
        <taxon>Poales</taxon>
        <taxon>Poaceae</taxon>
        <taxon>PACMAD clade</taxon>
        <taxon>Panicoideae</taxon>
        <taxon>Panicodae</taxon>
        <taxon>Paniceae</taxon>
        <taxon>Cenchrinae</taxon>
        <taxon>Setaria</taxon>
    </lineage>
</organism>
<evidence type="ECO:0000313" key="1">
    <source>
        <dbReference type="EMBL" id="TKW22166.1"/>
    </source>
</evidence>
<dbReference type="Gramene" id="TKW22166">
    <property type="protein sequence ID" value="TKW22166"/>
    <property type="gene ID" value="SEVIR_4G211401v2"/>
</dbReference>
<sequence>MVKAYKPQHHVLPASWLYAYKSICHYYCYSFSSIVLQTTATLCAPQVIAKQFENLACSCYPNGIFKLKMWNCMVILQPRYRRALQERGPIHPLTRKLLRSYLLVKKLEMAVVAVAAVQPPLIRTVAADFCVPLVSGEKSLMHGIQTWDPESASTSACKLCSMVISFCFQLVFKATS</sequence>
<gene>
    <name evidence="1" type="ORF">SEVIR_4G211401v2</name>
</gene>
<reference evidence="1" key="1">
    <citation type="submission" date="2019-03" db="EMBL/GenBank/DDBJ databases">
        <title>WGS assembly of Setaria viridis.</title>
        <authorList>
            <person name="Huang P."/>
            <person name="Jenkins J."/>
            <person name="Grimwood J."/>
            <person name="Barry K."/>
            <person name="Healey A."/>
            <person name="Mamidi S."/>
            <person name="Sreedasyam A."/>
            <person name="Shu S."/>
            <person name="Feldman M."/>
            <person name="Wu J."/>
            <person name="Yu Y."/>
            <person name="Chen C."/>
            <person name="Johnson J."/>
            <person name="Rokhsar D."/>
            <person name="Baxter I."/>
            <person name="Schmutz J."/>
            <person name="Brutnell T."/>
            <person name="Kellogg E."/>
        </authorList>
    </citation>
    <scope>NUCLEOTIDE SEQUENCE [LARGE SCALE GENOMIC DNA]</scope>
</reference>
<name>A0A4V6D8M9_SETVI</name>
<accession>A0A4V6D8M9</accession>
<dbReference type="EMBL" id="CM016555">
    <property type="protein sequence ID" value="TKW22166.1"/>
    <property type="molecule type" value="Genomic_DNA"/>
</dbReference>
<keyword evidence="2" id="KW-1185">Reference proteome</keyword>
<protein>
    <submittedName>
        <fullName evidence="1">Uncharacterized protein</fullName>
    </submittedName>
</protein>